<evidence type="ECO:0000256" key="1">
    <source>
        <dbReference type="SAM" id="SignalP"/>
    </source>
</evidence>
<keyword evidence="1" id="KW-0732">Signal</keyword>
<dbReference type="Proteomes" id="UP000008871">
    <property type="component" value="Chromosome"/>
</dbReference>
<dbReference type="OrthoDB" id="6079736at2"/>
<sequence>MKWTIGIAILLASQFAAADYYSSLDDDTCWDARNSGGAPCMVVHNTKWSQYSKGNFIVTYRNSCNNRIYARFCNERKDGSEDCGASGIGAGKTKSWSTSNANGRYSYRSIGVERGSKDWVCSGKVSGWHD</sequence>
<evidence type="ECO:0000313" key="3">
    <source>
        <dbReference type="Proteomes" id="UP000008871"/>
    </source>
</evidence>
<dbReference type="KEGG" id="abo:ABO_0243"/>
<accession>Q0VT07</accession>
<reference evidence="2 3" key="1">
    <citation type="journal article" date="2006" name="Nat. Biotechnol.">
        <title>Genome sequence of the ubiquitous hydrocarbon-degrading marine bacterium Alcanivorax borkumensis.</title>
        <authorList>
            <person name="Schneiker S."/>
            <person name="Martins dos Santos V.A.P."/>
            <person name="Bartels D."/>
            <person name="Bekel T."/>
            <person name="Brecht M."/>
            <person name="Buhrmester J."/>
            <person name="Chernikova T.N."/>
            <person name="Denaro R."/>
            <person name="Ferrer M."/>
            <person name="Gertler C."/>
            <person name="Goesmann A."/>
            <person name="Golyshina O.V."/>
            <person name="Kaminski F."/>
            <person name="Khachane A.N."/>
            <person name="Lang S."/>
            <person name="Linke B."/>
            <person name="McHardy A.C."/>
            <person name="Meyer F."/>
            <person name="Nechitaylo T."/>
            <person name="Puehler A."/>
            <person name="Regenhardt D."/>
            <person name="Rupp O."/>
            <person name="Sabirova J.S."/>
            <person name="Selbitschka W."/>
            <person name="Yakimov M.M."/>
            <person name="Timmis K.N."/>
            <person name="Vorhoelter F.-J."/>
            <person name="Weidner S."/>
            <person name="Kaiser O."/>
            <person name="Golyshin P.N."/>
        </authorList>
    </citation>
    <scope>NUCLEOTIDE SEQUENCE [LARGE SCALE GENOMIC DNA]</scope>
    <source>
        <strain evidence="3">ATCC 700651 / DSM 11573 / NCIMB 13689 / SK2</strain>
    </source>
</reference>
<dbReference type="EMBL" id="AM286690">
    <property type="protein sequence ID" value="CAL15691.1"/>
    <property type="molecule type" value="Genomic_DNA"/>
</dbReference>
<dbReference type="HOGENOM" id="CLU_1933560_0_0_6"/>
<evidence type="ECO:0000313" key="2">
    <source>
        <dbReference type="EMBL" id="CAL15691.1"/>
    </source>
</evidence>
<gene>
    <name evidence="2" type="ordered locus">ABO_0243</name>
</gene>
<feature type="signal peptide" evidence="1">
    <location>
        <begin position="1"/>
        <end position="18"/>
    </location>
</feature>
<keyword evidence="3" id="KW-1185">Reference proteome</keyword>
<protein>
    <recommendedName>
        <fullName evidence="4">DUF3011 domain-containing protein</fullName>
    </recommendedName>
</protein>
<evidence type="ECO:0008006" key="4">
    <source>
        <dbReference type="Google" id="ProtNLM"/>
    </source>
</evidence>
<name>Q0VT07_ALCBS</name>
<dbReference type="RefSeq" id="WP_011587539.1">
    <property type="nucleotide sequence ID" value="NC_008260.1"/>
</dbReference>
<feature type="chain" id="PRO_5004178996" description="DUF3011 domain-containing protein" evidence="1">
    <location>
        <begin position="19"/>
        <end position="130"/>
    </location>
</feature>
<proteinExistence type="predicted"/>
<organism evidence="2 3">
    <name type="scientific">Alcanivorax borkumensis (strain ATCC 700651 / DSM 11573 / NCIMB 13689 / SK2)</name>
    <dbReference type="NCBI Taxonomy" id="393595"/>
    <lineage>
        <taxon>Bacteria</taxon>
        <taxon>Pseudomonadati</taxon>
        <taxon>Pseudomonadota</taxon>
        <taxon>Gammaproteobacteria</taxon>
        <taxon>Oceanospirillales</taxon>
        <taxon>Alcanivoracaceae</taxon>
        <taxon>Alcanivorax</taxon>
    </lineage>
</organism>
<dbReference type="AlphaFoldDB" id="Q0VT07"/>